<dbReference type="Proteomes" id="UP000016923">
    <property type="component" value="Unassembled WGS sequence"/>
</dbReference>
<dbReference type="VEuPathDB" id="FungiDB:F503_03448"/>
<keyword evidence="6" id="KW-1185">Reference proteome</keyword>
<gene>
    <name evidence="5" type="ORF">F503_03448</name>
</gene>
<dbReference type="InterPro" id="IPR035990">
    <property type="entry name" value="TIM_sf"/>
</dbReference>
<dbReference type="EMBL" id="KE148152">
    <property type="protein sequence ID" value="EPE07021.1"/>
    <property type="molecule type" value="Genomic_DNA"/>
</dbReference>
<dbReference type="GO" id="GO:0019563">
    <property type="term" value="P:glycerol catabolic process"/>
    <property type="evidence" value="ECO:0007669"/>
    <property type="project" value="TreeGrafter"/>
</dbReference>
<comment type="pathway">
    <text evidence="4">Carbohydrate degradation; glycolysis; D-glyceraldehyde 3-phosphate from glycerone phosphate: step 1/1.</text>
</comment>
<dbReference type="PANTHER" id="PTHR21139">
    <property type="entry name" value="TRIOSEPHOSPHATE ISOMERASE"/>
    <property type="match status" value="1"/>
</dbReference>
<evidence type="ECO:0000256" key="2">
    <source>
        <dbReference type="ARBA" id="ARBA00011738"/>
    </source>
</evidence>
<dbReference type="GO" id="GO:0046166">
    <property type="term" value="P:glyceraldehyde-3-phosphate biosynthetic process"/>
    <property type="evidence" value="ECO:0007669"/>
    <property type="project" value="TreeGrafter"/>
</dbReference>
<keyword evidence="4" id="KW-0312">Gluconeogenesis</keyword>
<keyword evidence="4" id="KW-0324">Glycolysis</keyword>
<dbReference type="Gene3D" id="3.20.20.70">
    <property type="entry name" value="Aldolase class I"/>
    <property type="match status" value="1"/>
</dbReference>
<dbReference type="AlphaFoldDB" id="S3C599"/>
<dbReference type="OMA" id="QDCFWES"/>
<dbReference type="HOGENOM" id="CLU_024251_2_3_1"/>
<dbReference type="STRING" id="1262450.S3C599"/>
<evidence type="ECO:0000256" key="4">
    <source>
        <dbReference type="RuleBase" id="RU363013"/>
    </source>
</evidence>
<evidence type="ECO:0000313" key="5">
    <source>
        <dbReference type="EMBL" id="EPE07021.1"/>
    </source>
</evidence>
<dbReference type="PROSITE" id="PS51440">
    <property type="entry name" value="TIM_2"/>
    <property type="match status" value="1"/>
</dbReference>
<sequence>MASSSPAAGNRRTIVGVSTKMYFPLARTRSYVAAILKILETDTEAVLDHTDLFVIPDFVSLASVSQQLRESPVRSGVLLGAQDCGWEDYGAFTGFVSPAVLADVGVRIVEIGHAERRRLLGETDKTTAAKAVAAVQQGLIPLVCIGEVAKPSSDAQAYAATIAAVVDQVTPVLDAVPDDSEVLLAYEPVWAIGAAQPASAEHVRAVVGGIRQSCAALKRRGAGRTRILYGGSAGPGLFAQLGGGGGGDDEVDGLFLGRFGHDPEQFFKTAKEVAGL</sequence>
<dbReference type="InterPro" id="IPR013785">
    <property type="entry name" value="Aldolase_TIM"/>
</dbReference>
<dbReference type="InterPro" id="IPR000652">
    <property type="entry name" value="Triosephosphate_isomerase"/>
</dbReference>
<dbReference type="GO" id="GO:0005829">
    <property type="term" value="C:cytosol"/>
    <property type="evidence" value="ECO:0007669"/>
    <property type="project" value="TreeGrafter"/>
</dbReference>
<dbReference type="Pfam" id="PF00121">
    <property type="entry name" value="TIM"/>
    <property type="match status" value="1"/>
</dbReference>
<protein>
    <recommendedName>
        <fullName evidence="4">Triosephosphate isomerase</fullName>
        <ecNumber evidence="4">5.3.1.1</ecNumber>
    </recommendedName>
</protein>
<dbReference type="GO" id="GO:0006094">
    <property type="term" value="P:gluconeogenesis"/>
    <property type="evidence" value="ECO:0007669"/>
    <property type="project" value="UniProtKB-UniPathway"/>
</dbReference>
<dbReference type="SUPFAM" id="SSF51351">
    <property type="entry name" value="Triosephosphate isomerase (TIM)"/>
    <property type="match status" value="1"/>
</dbReference>
<comment type="catalytic activity">
    <reaction evidence="4">
        <text>D-glyceraldehyde 3-phosphate = dihydroxyacetone phosphate</text>
        <dbReference type="Rhea" id="RHEA:18585"/>
        <dbReference type="ChEBI" id="CHEBI:57642"/>
        <dbReference type="ChEBI" id="CHEBI:59776"/>
        <dbReference type="EC" id="5.3.1.1"/>
    </reaction>
</comment>
<dbReference type="CDD" id="cd00311">
    <property type="entry name" value="TIM"/>
    <property type="match status" value="1"/>
</dbReference>
<comment type="similarity">
    <text evidence="1 4">Belongs to the triosephosphate isomerase family.</text>
</comment>
<dbReference type="EC" id="5.3.1.1" evidence="4"/>
<organism evidence="5 6">
    <name type="scientific">Ophiostoma piceae (strain UAMH 11346)</name>
    <name type="common">Sap stain fungus</name>
    <dbReference type="NCBI Taxonomy" id="1262450"/>
    <lineage>
        <taxon>Eukaryota</taxon>
        <taxon>Fungi</taxon>
        <taxon>Dikarya</taxon>
        <taxon>Ascomycota</taxon>
        <taxon>Pezizomycotina</taxon>
        <taxon>Sordariomycetes</taxon>
        <taxon>Sordariomycetidae</taxon>
        <taxon>Ophiostomatales</taxon>
        <taxon>Ophiostomataceae</taxon>
        <taxon>Ophiostoma</taxon>
    </lineage>
</organism>
<evidence type="ECO:0000256" key="3">
    <source>
        <dbReference type="ARBA" id="ARBA00023235"/>
    </source>
</evidence>
<reference evidence="5 6" key="1">
    <citation type="journal article" date="2013" name="BMC Genomics">
        <title>The genome and transcriptome of the pine saprophyte Ophiostoma piceae, and a comparison with the bark beetle-associated pine pathogen Grosmannia clavigera.</title>
        <authorList>
            <person name="Haridas S."/>
            <person name="Wang Y."/>
            <person name="Lim L."/>
            <person name="Massoumi Alamouti S."/>
            <person name="Jackman S."/>
            <person name="Docking R."/>
            <person name="Robertson G."/>
            <person name="Birol I."/>
            <person name="Bohlmann J."/>
            <person name="Breuil C."/>
        </authorList>
    </citation>
    <scope>NUCLEOTIDE SEQUENCE [LARGE SCALE GENOMIC DNA]</scope>
    <source>
        <strain evidence="5 6">UAMH 11346</strain>
    </source>
</reference>
<name>S3C599_OPHP1</name>
<keyword evidence="3 4" id="KW-0413">Isomerase</keyword>
<evidence type="ECO:0000313" key="6">
    <source>
        <dbReference type="Proteomes" id="UP000016923"/>
    </source>
</evidence>
<evidence type="ECO:0000256" key="1">
    <source>
        <dbReference type="ARBA" id="ARBA00007422"/>
    </source>
</evidence>
<proteinExistence type="inferred from homology"/>
<dbReference type="eggNOG" id="KOG1643">
    <property type="taxonomic scope" value="Eukaryota"/>
</dbReference>
<comment type="subunit">
    <text evidence="2">Homodimer.</text>
</comment>
<dbReference type="GO" id="GO:0004807">
    <property type="term" value="F:triose-phosphate isomerase activity"/>
    <property type="evidence" value="ECO:0007669"/>
    <property type="project" value="UniProtKB-EC"/>
</dbReference>
<dbReference type="UniPathway" id="UPA00109">
    <property type="reaction ID" value="UER00189"/>
</dbReference>
<dbReference type="OrthoDB" id="6715177at2759"/>
<dbReference type="UniPathway" id="UPA00138"/>
<comment type="pathway">
    <text evidence="4">Carbohydrate biosynthesis; gluconeogenesis.</text>
</comment>
<accession>S3C599</accession>
<dbReference type="PANTHER" id="PTHR21139:SF2">
    <property type="entry name" value="TRIOSEPHOSPHATE ISOMERASE"/>
    <property type="match status" value="1"/>
</dbReference>
<dbReference type="GO" id="GO:0006096">
    <property type="term" value="P:glycolytic process"/>
    <property type="evidence" value="ECO:0007669"/>
    <property type="project" value="UniProtKB-UniPathway"/>
</dbReference>